<evidence type="ECO:0000256" key="13">
    <source>
        <dbReference type="ARBA" id="ARBA00023136"/>
    </source>
</evidence>
<dbReference type="GO" id="GO:0005643">
    <property type="term" value="C:nuclear pore"/>
    <property type="evidence" value="ECO:0007669"/>
    <property type="project" value="UniProtKB-SubCell"/>
</dbReference>
<feature type="domain" description="RanBP2-type" evidence="21">
    <location>
        <begin position="667"/>
        <end position="696"/>
    </location>
</feature>
<name>A0A261XWD8_9FUNG</name>
<evidence type="ECO:0000256" key="3">
    <source>
        <dbReference type="ARBA" id="ARBA00004567"/>
    </source>
</evidence>
<keyword evidence="9" id="KW-0653">Protein transport</keyword>
<keyword evidence="12" id="KW-0906">Nuclear pore complex</keyword>
<dbReference type="AlphaFoldDB" id="A0A261XWD8"/>
<sequence length="746" mass="81045">MEAENHSVRRERDTSRRVRPYNVEDRHVARHRTENDPTTGIFNKLWGGIKSFFFVEDSPQTAGVAQEPTVNGNGRLYPTITKVEYMPTNLTTDGTASTKEDKVEASAAAVSEDIDIDTAPNGMVHEPEIMETSPHAPSESPQKPNPLRERYKQIMEEKKRLRQRSLSRIAQESQSVNGQSIDSISRSASPAPDRKANLRKNAHKIKAPVLKYYGPGWSMDSNPYVKAERELEARIPQKRLLSEYEIPSGKRYKEVGEPKITQAASVAKEEDKEKTEPTSKTTQTLIEILQKANDEATKKRKREEIANPYIAKNTWLSKGAKASTLLEHHRPPKKRPPPKHVTTKVSKSTTSALEQIAHAVPPRPKATGVVLEETVTKETINLREKMPTNETGFSFSKTQISVASAFPSFTSTLPSSSVSQSTQNQPLPTFTIPPSSPSKPSKKRKEYSDDEMSEAPVFASKHPGNRSQTLGDLKAKVAECAIDDLPNFNFQTVEDDVYDSAAASRVVDLDESKLPTFDLLSSDSSPSSQQTRSTPPSSPELPKISGSWADAGWKPTTSAGWTCPTCGISNQINATKCIACETDAPVINKNKDPTPTSENQASWADAGWKPMASSGGWTCPVCSVSNASGATKCIACETDAPSQEKAKAAQPKTSTNSWADAGFTFKSSNGWTCPVCSVSNAAGTTQCIACESPAPQSKPSTATTATWADIGWKPQQAAAGSWTCPICSVSNNASATQCVACESPKP</sequence>
<dbReference type="GO" id="GO:0008270">
    <property type="term" value="F:zinc ion binding"/>
    <property type="evidence" value="ECO:0007669"/>
    <property type="project" value="UniProtKB-KW"/>
</dbReference>
<evidence type="ECO:0000256" key="14">
    <source>
        <dbReference type="ARBA" id="ARBA00023242"/>
    </source>
</evidence>
<dbReference type="EMBL" id="MVBO01000134">
    <property type="protein sequence ID" value="OZJ02679.1"/>
    <property type="molecule type" value="Genomic_DNA"/>
</dbReference>
<comment type="cofactor">
    <cofactor evidence="1">
        <name>Zn(2+)</name>
        <dbReference type="ChEBI" id="CHEBI:29105"/>
    </cofactor>
</comment>
<dbReference type="InterPro" id="IPR001876">
    <property type="entry name" value="Znf_RanBP2"/>
</dbReference>
<feature type="region of interest" description="Disordered" evidence="20">
    <location>
        <begin position="1"/>
        <end position="20"/>
    </location>
</feature>
<feature type="compositionally biased region" description="Low complexity" evidence="20">
    <location>
        <begin position="518"/>
        <end position="535"/>
    </location>
</feature>
<keyword evidence="7" id="KW-0509">mRNA transport</keyword>
<evidence type="ECO:0000256" key="8">
    <source>
        <dbReference type="ARBA" id="ARBA00022833"/>
    </source>
</evidence>
<evidence type="ECO:0000256" key="11">
    <source>
        <dbReference type="ARBA" id="ARBA00023125"/>
    </source>
</evidence>
<evidence type="ECO:0000256" key="6">
    <source>
        <dbReference type="ARBA" id="ARBA00022771"/>
    </source>
</evidence>
<keyword evidence="10" id="KW-0811">Translocation</keyword>
<protein>
    <recommendedName>
        <fullName evidence="16">Nuclear pore complex protein Nup153</fullName>
    </recommendedName>
    <alternativeName>
        <fullName evidence="18">153 kDa nucleoporin</fullName>
    </alternativeName>
    <alternativeName>
        <fullName evidence="17">Nucleoporin Nup153</fullName>
    </alternativeName>
</protein>
<comment type="subcellular location">
    <subcellularLocation>
        <location evidence="2">Nucleus membrane</location>
    </subcellularLocation>
    <subcellularLocation>
        <location evidence="3">Nucleus</location>
        <location evidence="3">Nuclear pore complex</location>
    </subcellularLocation>
</comment>
<dbReference type="GO" id="GO:0006405">
    <property type="term" value="P:RNA export from nucleus"/>
    <property type="evidence" value="ECO:0007669"/>
    <property type="project" value="TreeGrafter"/>
</dbReference>
<evidence type="ECO:0000256" key="9">
    <source>
        <dbReference type="ARBA" id="ARBA00022927"/>
    </source>
</evidence>
<evidence type="ECO:0000256" key="15">
    <source>
        <dbReference type="ARBA" id="ARBA00060842"/>
    </source>
</evidence>
<dbReference type="Pfam" id="PF00641">
    <property type="entry name" value="Zn_ribbon_RanBP"/>
    <property type="match status" value="4"/>
</dbReference>
<feature type="compositionally biased region" description="Polar residues" evidence="20">
    <location>
        <begin position="166"/>
        <end position="188"/>
    </location>
</feature>
<dbReference type="PANTHER" id="PTHR23193:SF23">
    <property type="entry name" value="NUCLEAR PORE COMPLEX PROTEIN NUP153"/>
    <property type="match status" value="1"/>
</dbReference>
<evidence type="ECO:0000256" key="19">
    <source>
        <dbReference type="PROSITE-ProRule" id="PRU00322"/>
    </source>
</evidence>
<evidence type="ECO:0000256" key="1">
    <source>
        <dbReference type="ARBA" id="ARBA00001947"/>
    </source>
</evidence>
<keyword evidence="6 19" id="KW-0863">Zinc-finger</keyword>
<feature type="compositionally biased region" description="Basic residues" evidence="20">
    <location>
        <begin position="330"/>
        <end position="342"/>
    </location>
</feature>
<evidence type="ECO:0000313" key="23">
    <source>
        <dbReference type="Proteomes" id="UP000242875"/>
    </source>
</evidence>
<dbReference type="Proteomes" id="UP000242875">
    <property type="component" value="Unassembled WGS sequence"/>
</dbReference>
<feature type="domain" description="RanBP2-type" evidence="21">
    <location>
        <begin position="613"/>
        <end position="642"/>
    </location>
</feature>
<dbReference type="GO" id="GO:0006606">
    <property type="term" value="P:protein import into nucleus"/>
    <property type="evidence" value="ECO:0007669"/>
    <property type="project" value="TreeGrafter"/>
</dbReference>
<dbReference type="GO" id="GO:0031965">
    <property type="term" value="C:nuclear membrane"/>
    <property type="evidence" value="ECO:0007669"/>
    <property type="project" value="UniProtKB-SubCell"/>
</dbReference>
<evidence type="ECO:0000259" key="21">
    <source>
        <dbReference type="PROSITE" id="PS50199"/>
    </source>
</evidence>
<accession>A0A261XWD8</accession>
<dbReference type="GO" id="GO:0003677">
    <property type="term" value="F:DNA binding"/>
    <property type="evidence" value="ECO:0007669"/>
    <property type="project" value="UniProtKB-KW"/>
</dbReference>
<evidence type="ECO:0000313" key="22">
    <source>
        <dbReference type="EMBL" id="OZJ02679.1"/>
    </source>
</evidence>
<dbReference type="InterPro" id="IPR026054">
    <property type="entry name" value="Nucleoporin"/>
</dbReference>
<dbReference type="OrthoDB" id="79830at2759"/>
<dbReference type="SMART" id="SM00547">
    <property type="entry name" value="ZnF_RBZ"/>
    <property type="match status" value="4"/>
</dbReference>
<dbReference type="GO" id="GO:0017056">
    <property type="term" value="F:structural constituent of nuclear pore"/>
    <property type="evidence" value="ECO:0007669"/>
    <property type="project" value="TreeGrafter"/>
</dbReference>
<keyword evidence="8" id="KW-0862">Zinc</keyword>
<feature type="compositionally biased region" description="Low complexity" evidence="20">
    <location>
        <begin position="411"/>
        <end position="426"/>
    </location>
</feature>
<evidence type="ECO:0000256" key="5">
    <source>
        <dbReference type="ARBA" id="ARBA00022723"/>
    </source>
</evidence>
<dbReference type="PROSITE" id="PS50199">
    <property type="entry name" value="ZF_RANBP2_2"/>
    <property type="match status" value="4"/>
</dbReference>
<keyword evidence="11" id="KW-0238">DNA-binding</keyword>
<dbReference type="PROSITE" id="PS01358">
    <property type="entry name" value="ZF_RANBP2_1"/>
    <property type="match status" value="4"/>
</dbReference>
<evidence type="ECO:0000256" key="2">
    <source>
        <dbReference type="ARBA" id="ARBA00004126"/>
    </source>
</evidence>
<keyword evidence="4" id="KW-0813">Transport</keyword>
<evidence type="ECO:0000256" key="7">
    <source>
        <dbReference type="ARBA" id="ARBA00022816"/>
    </source>
</evidence>
<evidence type="ECO:0000256" key="20">
    <source>
        <dbReference type="SAM" id="MobiDB-lite"/>
    </source>
</evidence>
<feature type="region of interest" description="Disordered" evidence="20">
    <location>
        <begin position="326"/>
        <end position="345"/>
    </location>
</feature>
<keyword evidence="14" id="KW-0539">Nucleus</keyword>
<dbReference type="GO" id="GO:0008139">
    <property type="term" value="F:nuclear localization sequence binding"/>
    <property type="evidence" value="ECO:0007669"/>
    <property type="project" value="TreeGrafter"/>
</dbReference>
<evidence type="ECO:0000256" key="12">
    <source>
        <dbReference type="ARBA" id="ARBA00023132"/>
    </source>
</evidence>
<organism evidence="22 23">
    <name type="scientific">Bifiguratus adelaidae</name>
    <dbReference type="NCBI Taxonomy" id="1938954"/>
    <lineage>
        <taxon>Eukaryota</taxon>
        <taxon>Fungi</taxon>
        <taxon>Fungi incertae sedis</taxon>
        <taxon>Mucoromycota</taxon>
        <taxon>Mucoromycotina</taxon>
        <taxon>Endogonomycetes</taxon>
        <taxon>Endogonales</taxon>
        <taxon>Endogonales incertae sedis</taxon>
        <taxon>Bifiguratus</taxon>
    </lineage>
</organism>
<keyword evidence="13" id="KW-0472">Membrane</keyword>
<keyword evidence="5" id="KW-0479">Metal-binding</keyword>
<evidence type="ECO:0000256" key="17">
    <source>
        <dbReference type="ARBA" id="ARBA00078197"/>
    </source>
</evidence>
<feature type="region of interest" description="Disordered" evidence="20">
    <location>
        <begin position="517"/>
        <end position="550"/>
    </location>
</feature>
<dbReference type="Gene3D" id="4.10.1060.10">
    <property type="entry name" value="Zinc finger, RanBP2-type"/>
    <property type="match status" value="4"/>
</dbReference>
<evidence type="ECO:0000256" key="4">
    <source>
        <dbReference type="ARBA" id="ARBA00022448"/>
    </source>
</evidence>
<feature type="region of interest" description="Disordered" evidence="20">
    <location>
        <begin position="164"/>
        <end position="197"/>
    </location>
</feature>
<dbReference type="PANTHER" id="PTHR23193">
    <property type="entry name" value="NUCLEAR PORE COMPLEX PROTEIN NUP"/>
    <property type="match status" value="1"/>
</dbReference>
<keyword evidence="23" id="KW-1185">Reference proteome</keyword>
<reference evidence="22 23" key="1">
    <citation type="journal article" date="2017" name="Mycologia">
        <title>Bifiguratus adelaidae, gen. et sp. nov., a new member of Mucoromycotina in endophytic and soil-dwelling habitats.</title>
        <authorList>
            <person name="Torres-Cruz T.J."/>
            <person name="Billingsley Tobias T.L."/>
            <person name="Almatruk M."/>
            <person name="Hesse C."/>
            <person name="Kuske C.R."/>
            <person name="Desiro A."/>
            <person name="Benucci G.M."/>
            <person name="Bonito G."/>
            <person name="Stajich J.E."/>
            <person name="Dunlap C."/>
            <person name="Arnold A.E."/>
            <person name="Porras-Alfaro A."/>
        </authorList>
    </citation>
    <scope>NUCLEOTIDE SEQUENCE [LARGE SCALE GENOMIC DNA]</scope>
    <source>
        <strain evidence="22 23">AZ0501</strain>
    </source>
</reference>
<gene>
    <name evidence="22" type="ORF">BZG36_04051</name>
</gene>
<dbReference type="InterPro" id="IPR036443">
    <property type="entry name" value="Znf_RanBP2_sf"/>
</dbReference>
<dbReference type="SUPFAM" id="SSF90209">
    <property type="entry name" value="Ran binding protein zinc finger-like"/>
    <property type="match status" value="4"/>
</dbReference>
<feature type="domain" description="RanBP2-type" evidence="21">
    <location>
        <begin position="557"/>
        <end position="586"/>
    </location>
</feature>
<comment type="caution">
    <text evidence="22">The sequence shown here is derived from an EMBL/GenBank/DDBJ whole genome shotgun (WGS) entry which is preliminary data.</text>
</comment>
<proteinExistence type="inferred from homology"/>
<evidence type="ECO:0000256" key="16">
    <source>
        <dbReference type="ARBA" id="ARBA00068609"/>
    </source>
</evidence>
<dbReference type="GO" id="GO:0051028">
    <property type="term" value="P:mRNA transport"/>
    <property type="evidence" value="ECO:0007669"/>
    <property type="project" value="UniProtKB-KW"/>
</dbReference>
<feature type="region of interest" description="Disordered" evidence="20">
    <location>
        <begin position="411"/>
        <end position="468"/>
    </location>
</feature>
<evidence type="ECO:0000256" key="10">
    <source>
        <dbReference type="ARBA" id="ARBA00023010"/>
    </source>
</evidence>
<comment type="similarity">
    <text evidence="15">Belongs to the NUP153 family.</text>
</comment>
<feature type="domain" description="RanBP2-type" evidence="21">
    <location>
        <begin position="718"/>
        <end position="746"/>
    </location>
</feature>
<evidence type="ECO:0000256" key="18">
    <source>
        <dbReference type="ARBA" id="ARBA00079437"/>
    </source>
</evidence>